<proteinExistence type="predicted"/>
<dbReference type="EMBL" id="JABBWG010000058">
    <property type="protein sequence ID" value="KAG1804414.1"/>
    <property type="molecule type" value="Genomic_DNA"/>
</dbReference>
<accession>A0A9P7DVN4</accession>
<dbReference type="RefSeq" id="XP_041186926.1">
    <property type="nucleotide sequence ID" value="XM_041337130.1"/>
</dbReference>
<dbReference type="GeneID" id="64631146"/>
<dbReference type="Proteomes" id="UP000807769">
    <property type="component" value="Unassembled WGS sequence"/>
</dbReference>
<reference evidence="2" key="1">
    <citation type="journal article" date="2020" name="New Phytol.">
        <title>Comparative genomics reveals dynamic genome evolution in host specialist ectomycorrhizal fungi.</title>
        <authorList>
            <person name="Lofgren L.A."/>
            <person name="Nguyen N.H."/>
            <person name="Vilgalys R."/>
            <person name="Ruytinx J."/>
            <person name="Liao H.L."/>
            <person name="Branco S."/>
            <person name="Kuo A."/>
            <person name="LaButti K."/>
            <person name="Lipzen A."/>
            <person name="Andreopoulos W."/>
            <person name="Pangilinan J."/>
            <person name="Riley R."/>
            <person name="Hundley H."/>
            <person name="Na H."/>
            <person name="Barry K."/>
            <person name="Grigoriev I.V."/>
            <person name="Stajich J.E."/>
            <person name="Kennedy P.G."/>
        </authorList>
    </citation>
    <scope>NUCLEOTIDE SEQUENCE</scope>
    <source>
        <strain evidence="2">MN1</strain>
    </source>
</reference>
<keyword evidence="1" id="KW-0732">Signal</keyword>
<feature type="chain" id="PRO_5040108484" description="Secreted protein" evidence="1">
    <location>
        <begin position="23"/>
        <end position="74"/>
    </location>
</feature>
<evidence type="ECO:0000256" key="1">
    <source>
        <dbReference type="SAM" id="SignalP"/>
    </source>
</evidence>
<evidence type="ECO:0008006" key="4">
    <source>
        <dbReference type="Google" id="ProtNLM"/>
    </source>
</evidence>
<evidence type="ECO:0000313" key="2">
    <source>
        <dbReference type="EMBL" id="KAG1804414.1"/>
    </source>
</evidence>
<comment type="caution">
    <text evidence="2">The sequence shown here is derived from an EMBL/GenBank/DDBJ whole genome shotgun (WGS) entry which is preliminary data.</text>
</comment>
<keyword evidence="3" id="KW-1185">Reference proteome</keyword>
<name>A0A9P7DVN4_9AGAM</name>
<feature type="signal peptide" evidence="1">
    <location>
        <begin position="1"/>
        <end position="22"/>
    </location>
</feature>
<gene>
    <name evidence="2" type="ORF">BJ212DRAFT_1393937</name>
</gene>
<organism evidence="2 3">
    <name type="scientific">Suillus subaureus</name>
    <dbReference type="NCBI Taxonomy" id="48587"/>
    <lineage>
        <taxon>Eukaryota</taxon>
        <taxon>Fungi</taxon>
        <taxon>Dikarya</taxon>
        <taxon>Basidiomycota</taxon>
        <taxon>Agaricomycotina</taxon>
        <taxon>Agaricomycetes</taxon>
        <taxon>Agaricomycetidae</taxon>
        <taxon>Boletales</taxon>
        <taxon>Suillineae</taxon>
        <taxon>Suillaceae</taxon>
        <taxon>Suillus</taxon>
    </lineage>
</organism>
<protein>
    <recommendedName>
        <fullName evidence="4">Secreted protein</fullName>
    </recommendedName>
</protein>
<evidence type="ECO:0000313" key="3">
    <source>
        <dbReference type="Proteomes" id="UP000807769"/>
    </source>
</evidence>
<sequence>MSSISFKFLRILTLHIVSFALTSPQHKLANYYFRITSHNLRFPPNILTFSSIQTTSPCIVRQLSSYSLVFQQAI</sequence>
<dbReference type="AlphaFoldDB" id="A0A9P7DVN4"/>